<feature type="transmembrane region" description="Helical" evidence="1">
    <location>
        <begin position="80"/>
        <end position="100"/>
    </location>
</feature>
<evidence type="ECO:0000256" key="1">
    <source>
        <dbReference type="SAM" id="Phobius"/>
    </source>
</evidence>
<protein>
    <submittedName>
        <fullName evidence="2">Uncharacterized protein</fullName>
    </submittedName>
</protein>
<keyword evidence="3" id="KW-1185">Reference proteome</keyword>
<proteinExistence type="predicted"/>
<evidence type="ECO:0000313" key="3">
    <source>
        <dbReference type="Proteomes" id="UP000824120"/>
    </source>
</evidence>
<comment type="caution">
    <text evidence="2">The sequence shown here is derived from an EMBL/GenBank/DDBJ whole genome shotgun (WGS) entry which is preliminary data.</text>
</comment>
<keyword evidence="1" id="KW-0472">Membrane</keyword>
<accession>A0A9J6B4F1</accession>
<keyword evidence="1" id="KW-0812">Transmembrane</keyword>
<feature type="transmembrane region" description="Helical" evidence="1">
    <location>
        <begin position="47"/>
        <end position="68"/>
    </location>
</feature>
<dbReference type="AlphaFoldDB" id="A0A9J6B4F1"/>
<dbReference type="Proteomes" id="UP000824120">
    <property type="component" value="Chromosome 1"/>
</dbReference>
<gene>
    <name evidence="2" type="ORF">H5410_003294</name>
</gene>
<dbReference type="EMBL" id="JACXVP010000001">
    <property type="protein sequence ID" value="KAG5631577.1"/>
    <property type="molecule type" value="Genomic_DNA"/>
</dbReference>
<name>A0A9J6B4F1_SOLCO</name>
<keyword evidence="1" id="KW-1133">Transmembrane helix</keyword>
<reference evidence="2 3" key="1">
    <citation type="submission" date="2020-09" db="EMBL/GenBank/DDBJ databases">
        <title>De no assembly of potato wild relative species, Solanum commersonii.</title>
        <authorList>
            <person name="Cho K."/>
        </authorList>
    </citation>
    <scope>NUCLEOTIDE SEQUENCE [LARGE SCALE GENOMIC DNA]</scope>
    <source>
        <strain evidence="2">LZ3.2</strain>
        <tissue evidence="2">Leaf</tissue>
    </source>
</reference>
<sequence length="151" mass="17518">MNSFSLQVSQKSFPNLRENKKARVKITIIKDFSVYRLQKIVLADRSASSLSFVLCLQHMCVLNHWTVYFRFMELISETPTAPFITFFILLFQGFACYNKGRSVSLRRIAKHGWRCSGFSLFVLFSPFLPFLPNKTLVQQLKYDISNSATQD</sequence>
<evidence type="ECO:0000313" key="2">
    <source>
        <dbReference type="EMBL" id="KAG5631577.1"/>
    </source>
</evidence>
<organism evidence="2 3">
    <name type="scientific">Solanum commersonii</name>
    <name type="common">Commerson's wild potato</name>
    <name type="synonym">Commerson's nightshade</name>
    <dbReference type="NCBI Taxonomy" id="4109"/>
    <lineage>
        <taxon>Eukaryota</taxon>
        <taxon>Viridiplantae</taxon>
        <taxon>Streptophyta</taxon>
        <taxon>Embryophyta</taxon>
        <taxon>Tracheophyta</taxon>
        <taxon>Spermatophyta</taxon>
        <taxon>Magnoliopsida</taxon>
        <taxon>eudicotyledons</taxon>
        <taxon>Gunneridae</taxon>
        <taxon>Pentapetalae</taxon>
        <taxon>asterids</taxon>
        <taxon>lamiids</taxon>
        <taxon>Solanales</taxon>
        <taxon>Solanaceae</taxon>
        <taxon>Solanoideae</taxon>
        <taxon>Solaneae</taxon>
        <taxon>Solanum</taxon>
    </lineage>
</organism>